<proteinExistence type="predicted"/>
<dbReference type="Gene3D" id="3.30.530.20">
    <property type="match status" value="1"/>
</dbReference>
<dbReference type="Pfam" id="PF10604">
    <property type="entry name" value="Polyketide_cyc2"/>
    <property type="match status" value="1"/>
</dbReference>
<sequence>MPKLRFQTTIQRQPDPIYQLLLDLPGYKVWLPSSNMYAETVLTSDYPVRPGTTYVDRGQSSVMQGEIVELEPAKRIVFHQVTNPQRRSWLASGLDITIRYTLQPVAEGTRVTRELILHAHGLFFLLQATLLRLIRAENERILSAMKSYMDARVS</sequence>
<dbReference type="InterPro" id="IPR023393">
    <property type="entry name" value="START-like_dom_sf"/>
</dbReference>
<dbReference type="EMBL" id="BNJJ01000004">
    <property type="protein sequence ID" value="GHO83699.1"/>
    <property type="molecule type" value="Genomic_DNA"/>
</dbReference>
<dbReference type="InterPro" id="IPR019587">
    <property type="entry name" value="Polyketide_cyclase/dehydratase"/>
</dbReference>
<dbReference type="Proteomes" id="UP000635565">
    <property type="component" value="Unassembled WGS sequence"/>
</dbReference>
<dbReference type="RefSeq" id="WP_201361360.1">
    <property type="nucleotide sequence ID" value="NZ_BNJJ01000004.1"/>
</dbReference>
<evidence type="ECO:0008006" key="3">
    <source>
        <dbReference type="Google" id="ProtNLM"/>
    </source>
</evidence>
<evidence type="ECO:0000313" key="1">
    <source>
        <dbReference type="EMBL" id="GHO83699.1"/>
    </source>
</evidence>
<dbReference type="SUPFAM" id="SSF55961">
    <property type="entry name" value="Bet v1-like"/>
    <property type="match status" value="1"/>
</dbReference>
<evidence type="ECO:0000313" key="2">
    <source>
        <dbReference type="Proteomes" id="UP000635565"/>
    </source>
</evidence>
<reference evidence="1 2" key="1">
    <citation type="journal article" date="2021" name="Int. J. Syst. Evol. Microbiol.">
        <title>Reticulibacter mediterranei gen. nov., sp. nov., within the new family Reticulibacteraceae fam. nov., and Ktedonospora formicarum gen. nov., sp. nov., Ktedonobacter robiniae sp. nov., Dictyobacter formicarum sp. nov. and Dictyobacter arantiisoli sp. nov., belonging to the class Ktedonobacteria.</title>
        <authorList>
            <person name="Yabe S."/>
            <person name="Zheng Y."/>
            <person name="Wang C.M."/>
            <person name="Sakai Y."/>
            <person name="Abe K."/>
            <person name="Yokota A."/>
            <person name="Donadio S."/>
            <person name="Cavaletti L."/>
            <person name="Monciardini P."/>
        </authorList>
    </citation>
    <scope>NUCLEOTIDE SEQUENCE [LARGE SCALE GENOMIC DNA]</scope>
    <source>
        <strain evidence="1 2">SOSP1-9</strain>
    </source>
</reference>
<name>A0ABQ3VCC2_9CHLR</name>
<keyword evidence="2" id="KW-1185">Reference proteome</keyword>
<organism evidence="1 2">
    <name type="scientific">Dictyobacter formicarum</name>
    <dbReference type="NCBI Taxonomy" id="2778368"/>
    <lineage>
        <taxon>Bacteria</taxon>
        <taxon>Bacillati</taxon>
        <taxon>Chloroflexota</taxon>
        <taxon>Ktedonobacteria</taxon>
        <taxon>Ktedonobacterales</taxon>
        <taxon>Dictyobacteraceae</taxon>
        <taxon>Dictyobacter</taxon>
    </lineage>
</organism>
<protein>
    <recommendedName>
        <fullName evidence="3">Polyketide cyclase</fullName>
    </recommendedName>
</protein>
<comment type="caution">
    <text evidence="1">The sequence shown here is derived from an EMBL/GenBank/DDBJ whole genome shotgun (WGS) entry which is preliminary data.</text>
</comment>
<gene>
    <name evidence="1" type="ORF">KSZ_17050</name>
</gene>
<accession>A0ABQ3VCC2</accession>